<name>A0A373FIT7_COMTE</name>
<dbReference type="InterPro" id="IPR015943">
    <property type="entry name" value="WD40/YVTN_repeat-like_dom_sf"/>
</dbReference>
<accession>A0A373FIT7</accession>
<sequence>MRAQPVAQWEAVGHAGFSAGRATYISTAFGPDGKPYIAYRDEANLNKATVMRWSPADLAWKSVGSSGFSEGQAFETSLAFSKKGQPHVAFADAANEGKITVLRFSRGSWQTVGTAGFSEQSPKFLSLAFAADDRPYVAYQDGVAGKVAVMRLNKAGTAWEVAGASGPSVGAALYPCLTFGPDGKPYVAFMDPTHSGKATVVRLNGDTWENVATSGFSAGIAGVFSLRFSPDGDLYVAFSDGSLGGKITVMRLPRTRQVWELVGSAGFTMGQAAAGSMAFGPDAMPYLAYAGVGGADKADVMRFDKKTNAWESLGPSNLPARGIYNITLNFGPDGRPYVTYSDAAHSEKATMIRTKQAVPRR</sequence>
<dbReference type="SUPFAM" id="SSF75011">
    <property type="entry name" value="3-carboxy-cis,cis-mucoante lactonizing enzyme"/>
    <property type="match status" value="1"/>
</dbReference>
<dbReference type="Gene3D" id="2.130.10.10">
    <property type="entry name" value="YVTN repeat-like/Quinoprotein amine dehydrogenase"/>
    <property type="match status" value="1"/>
</dbReference>
<evidence type="ECO:0000313" key="1">
    <source>
        <dbReference type="EMBL" id="RGE44056.1"/>
    </source>
</evidence>
<keyword evidence="2" id="KW-1185">Reference proteome</keyword>
<protein>
    <submittedName>
        <fullName evidence="1">Uncharacterized protein</fullName>
    </submittedName>
</protein>
<dbReference type="AlphaFoldDB" id="A0A373FIT7"/>
<proteinExistence type="predicted"/>
<dbReference type="EMBL" id="QURR01000016">
    <property type="protein sequence ID" value="RGE44056.1"/>
    <property type="molecule type" value="Genomic_DNA"/>
</dbReference>
<evidence type="ECO:0000313" key="2">
    <source>
        <dbReference type="Proteomes" id="UP000261948"/>
    </source>
</evidence>
<dbReference type="Proteomes" id="UP000261948">
    <property type="component" value="Unassembled WGS sequence"/>
</dbReference>
<gene>
    <name evidence="1" type="ORF">DZC30_13485</name>
</gene>
<comment type="caution">
    <text evidence="1">The sequence shown here is derived from an EMBL/GenBank/DDBJ whole genome shotgun (WGS) entry which is preliminary data.</text>
</comment>
<reference evidence="1 2" key="1">
    <citation type="submission" date="2018-08" db="EMBL/GenBank/DDBJ databases">
        <title>Comamonas testosteroni strain SWCO2.</title>
        <authorList>
            <person name="Jiang N."/>
            <person name="Zhang X.Z."/>
        </authorList>
    </citation>
    <scope>NUCLEOTIDE SEQUENCE [LARGE SCALE GENOMIC DNA]</scope>
    <source>
        <strain evidence="1 2">SWCO2</strain>
    </source>
</reference>
<organism evidence="1 2">
    <name type="scientific">Comamonas testosteroni</name>
    <name type="common">Pseudomonas testosteroni</name>
    <dbReference type="NCBI Taxonomy" id="285"/>
    <lineage>
        <taxon>Bacteria</taxon>
        <taxon>Pseudomonadati</taxon>
        <taxon>Pseudomonadota</taxon>
        <taxon>Betaproteobacteria</taxon>
        <taxon>Burkholderiales</taxon>
        <taxon>Comamonadaceae</taxon>
        <taxon>Comamonas</taxon>
    </lineage>
</organism>